<keyword evidence="2 5" id="KW-0812">Transmembrane</keyword>
<evidence type="ECO:0000256" key="2">
    <source>
        <dbReference type="ARBA" id="ARBA00022692"/>
    </source>
</evidence>
<dbReference type="EMBL" id="JAAGWB010000035">
    <property type="protein sequence ID" value="NEN51874.1"/>
    <property type="molecule type" value="Genomic_DNA"/>
</dbReference>
<feature type="transmembrane region" description="Helical" evidence="5">
    <location>
        <begin position="65"/>
        <end position="83"/>
    </location>
</feature>
<keyword evidence="3 5" id="KW-1133">Transmembrane helix</keyword>
<dbReference type="Proteomes" id="UP000471152">
    <property type="component" value="Unassembled WGS sequence"/>
</dbReference>
<dbReference type="Pfam" id="PF01226">
    <property type="entry name" value="Form_Nir_trans"/>
    <property type="match status" value="1"/>
</dbReference>
<evidence type="ECO:0000313" key="9">
    <source>
        <dbReference type="Proteomes" id="UP000471152"/>
    </source>
</evidence>
<reference evidence="6 8" key="1">
    <citation type="submission" date="2020-01" db="EMBL/GenBank/DDBJ databases">
        <title>the WGS Modestobacter muralis CPCC 204518.</title>
        <authorList>
            <person name="Jiang Z."/>
        </authorList>
    </citation>
    <scope>NUCLEOTIDE SEQUENCE [LARGE SCALE GENOMIC DNA]</scope>
    <source>
        <strain evidence="6 8">DSM 100205</strain>
    </source>
</reference>
<feature type="transmembrane region" description="Helical" evidence="5">
    <location>
        <begin position="186"/>
        <end position="210"/>
    </location>
</feature>
<dbReference type="GO" id="GO:0005886">
    <property type="term" value="C:plasma membrane"/>
    <property type="evidence" value="ECO:0007669"/>
    <property type="project" value="TreeGrafter"/>
</dbReference>
<keyword evidence="4 5" id="KW-0472">Membrane</keyword>
<comment type="caution">
    <text evidence="7">The sequence shown here is derived from an EMBL/GenBank/DDBJ whole genome shotgun (WGS) entry which is preliminary data.</text>
</comment>
<evidence type="ECO:0000256" key="3">
    <source>
        <dbReference type="ARBA" id="ARBA00022989"/>
    </source>
</evidence>
<proteinExistence type="predicted"/>
<reference evidence="7 9" key="2">
    <citation type="submission" date="2020-02" db="EMBL/GenBank/DDBJ databases">
        <title>The WGS of Modestobacter muralis DSM 100205.</title>
        <authorList>
            <person name="Jiang Z."/>
        </authorList>
    </citation>
    <scope>NUCLEOTIDE SEQUENCE [LARGE SCALE GENOMIC DNA]</scope>
    <source>
        <strain evidence="7 9">DSM 100205</strain>
    </source>
</reference>
<dbReference type="PANTHER" id="PTHR30520">
    <property type="entry name" value="FORMATE TRANSPORTER-RELATED"/>
    <property type="match status" value="1"/>
</dbReference>
<dbReference type="AlphaFoldDB" id="A0A6P0HCY8"/>
<keyword evidence="8" id="KW-1185">Reference proteome</keyword>
<evidence type="ECO:0000256" key="4">
    <source>
        <dbReference type="ARBA" id="ARBA00023136"/>
    </source>
</evidence>
<dbReference type="InterPro" id="IPR023271">
    <property type="entry name" value="Aquaporin-like"/>
</dbReference>
<dbReference type="Proteomes" id="UP000468828">
    <property type="component" value="Unassembled WGS sequence"/>
</dbReference>
<feature type="transmembrane region" description="Helical" evidence="5">
    <location>
        <begin position="230"/>
        <end position="252"/>
    </location>
</feature>
<dbReference type="PANTHER" id="PTHR30520:SF2">
    <property type="entry name" value="INNER MEMBRANE PROTEIN YFDC"/>
    <property type="match status" value="1"/>
</dbReference>
<evidence type="ECO:0000256" key="5">
    <source>
        <dbReference type="SAM" id="Phobius"/>
    </source>
</evidence>
<evidence type="ECO:0000256" key="1">
    <source>
        <dbReference type="ARBA" id="ARBA00004141"/>
    </source>
</evidence>
<evidence type="ECO:0000313" key="8">
    <source>
        <dbReference type="Proteomes" id="UP000468828"/>
    </source>
</evidence>
<dbReference type="InterPro" id="IPR000292">
    <property type="entry name" value="For/NO2_transpt"/>
</dbReference>
<gene>
    <name evidence="7" type="ORF">G3R41_13165</name>
    <name evidence="6" type="ORF">GCU67_12510</name>
</gene>
<feature type="transmembrane region" description="Helical" evidence="5">
    <location>
        <begin position="38"/>
        <end position="59"/>
    </location>
</feature>
<dbReference type="EMBL" id="JAAGWH010000033">
    <property type="protein sequence ID" value="NEK94986.1"/>
    <property type="molecule type" value="Genomic_DNA"/>
</dbReference>
<organism evidence="7 9">
    <name type="scientific">Modestobacter muralis</name>
    <dbReference type="NCBI Taxonomy" id="1608614"/>
    <lineage>
        <taxon>Bacteria</taxon>
        <taxon>Bacillati</taxon>
        <taxon>Actinomycetota</taxon>
        <taxon>Actinomycetes</taxon>
        <taxon>Geodermatophilales</taxon>
        <taxon>Geodermatophilaceae</taxon>
        <taxon>Modestobacter</taxon>
    </lineage>
</organism>
<dbReference type="GO" id="GO:0015499">
    <property type="term" value="F:formate transmembrane transporter activity"/>
    <property type="evidence" value="ECO:0007669"/>
    <property type="project" value="TreeGrafter"/>
</dbReference>
<dbReference type="Gene3D" id="1.20.1080.10">
    <property type="entry name" value="Glycerol uptake facilitator protein"/>
    <property type="match status" value="1"/>
</dbReference>
<evidence type="ECO:0000313" key="6">
    <source>
        <dbReference type="EMBL" id="NEK94986.1"/>
    </source>
</evidence>
<sequence length="278" mass="29662">MGADPARNAEVAETPVEETVTRAIDEGRRRISRRTWPLLATGLLGGIDVGTGVLALLFVEHETHSKLLAGLAFSIGFIALTLARSELFTEDFLVPVVTVIARQARFRMLMRLWVGTLVANLVGGWLFTWLLMAGFPQFAETAVEAGSFYVDLGLGVKAFALAVIGGVVITLMTWMQHSTDSTGIRLVPAVTAGFLLAGAQLNHVVVNSLLMFTALHTGDAPFGYVQWAQTAGLAAAGNVVGGVVLVTLLRLFQSPHTIAEERANPALGVAVGDDRRED</sequence>
<feature type="transmembrane region" description="Helical" evidence="5">
    <location>
        <begin position="152"/>
        <end position="174"/>
    </location>
</feature>
<evidence type="ECO:0000313" key="7">
    <source>
        <dbReference type="EMBL" id="NEN51874.1"/>
    </source>
</evidence>
<protein>
    <submittedName>
        <fullName evidence="7">Formate/nitrite transporter family protein</fullName>
    </submittedName>
</protein>
<name>A0A6P0HCY8_9ACTN</name>
<accession>A0A6P0HCY8</accession>
<feature type="transmembrane region" description="Helical" evidence="5">
    <location>
        <begin position="112"/>
        <end position="132"/>
    </location>
</feature>
<comment type="subcellular location">
    <subcellularLocation>
        <location evidence="1">Membrane</location>
        <topology evidence="1">Multi-pass membrane protein</topology>
    </subcellularLocation>
</comment>